<evidence type="ECO:0000313" key="1">
    <source>
        <dbReference type="EMBL" id="CAD7236494.1"/>
    </source>
</evidence>
<dbReference type="InterPro" id="IPR051693">
    <property type="entry name" value="UPF0046_metallophosphoest"/>
</dbReference>
<sequence length="125" mass="13403">QPEYCGWAFNLPRGQPLLDKWNAIPTATDILLTHSPPLGHGDLASSGVRAGCVELLASVQQRIKPLYHVFGHIHEGAGVTTDGQVIYANAATCDVHYRPTNPPVCFDVPLPPGVDKATFRPPTGP</sequence>
<gene>
    <name evidence="1" type="ORF">CTOB1V02_LOCUS14309</name>
</gene>
<dbReference type="EMBL" id="OB679475">
    <property type="protein sequence ID" value="CAD7236494.1"/>
    <property type="molecule type" value="Genomic_DNA"/>
</dbReference>
<reference evidence="1" key="1">
    <citation type="submission" date="2020-11" db="EMBL/GenBank/DDBJ databases">
        <authorList>
            <person name="Tran Van P."/>
        </authorList>
    </citation>
    <scope>NUCLEOTIDE SEQUENCE</scope>
</reference>
<proteinExistence type="predicted"/>
<protein>
    <submittedName>
        <fullName evidence="1">Uncharacterized protein</fullName>
    </submittedName>
</protein>
<dbReference type="InterPro" id="IPR029052">
    <property type="entry name" value="Metallo-depent_PP-like"/>
</dbReference>
<dbReference type="PANTHER" id="PTHR12905:SF0">
    <property type="entry name" value="CALCINEURIN-LIKE PHOSPHOESTERASE DOMAIN-CONTAINING PROTEIN"/>
    <property type="match status" value="1"/>
</dbReference>
<dbReference type="Gene3D" id="3.60.21.10">
    <property type="match status" value="1"/>
</dbReference>
<name>A0A7R8WQY4_9CRUS</name>
<feature type="non-terminal residue" evidence="1">
    <location>
        <position position="125"/>
    </location>
</feature>
<dbReference type="OrthoDB" id="630188at2759"/>
<dbReference type="PANTHER" id="PTHR12905">
    <property type="entry name" value="METALLOPHOSPHOESTERASE"/>
    <property type="match status" value="1"/>
</dbReference>
<accession>A0A7R8WQY4</accession>
<organism evidence="1">
    <name type="scientific">Cyprideis torosa</name>
    <dbReference type="NCBI Taxonomy" id="163714"/>
    <lineage>
        <taxon>Eukaryota</taxon>
        <taxon>Metazoa</taxon>
        <taxon>Ecdysozoa</taxon>
        <taxon>Arthropoda</taxon>
        <taxon>Crustacea</taxon>
        <taxon>Oligostraca</taxon>
        <taxon>Ostracoda</taxon>
        <taxon>Podocopa</taxon>
        <taxon>Podocopida</taxon>
        <taxon>Cytherocopina</taxon>
        <taxon>Cytheroidea</taxon>
        <taxon>Cytherideidae</taxon>
        <taxon>Cyprideis</taxon>
    </lineage>
</organism>
<dbReference type="SUPFAM" id="SSF56300">
    <property type="entry name" value="Metallo-dependent phosphatases"/>
    <property type="match status" value="1"/>
</dbReference>
<dbReference type="AlphaFoldDB" id="A0A7R8WQY4"/>